<comment type="caution">
    <text evidence="1">The sequence shown here is derived from an EMBL/GenBank/DDBJ whole genome shotgun (WGS) entry which is preliminary data.</text>
</comment>
<accession>A0A645AFG5</accession>
<dbReference type="AlphaFoldDB" id="A0A645AFG5"/>
<gene>
    <name evidence="1" type="ORF">SDC9_98681</name>
</gene>
<name>A0A645AFG5_9ZZZZ</name>
<protein>
    <submittedName>
        <fullName evidence="1">Uncharacterized protein</fullName>
    </submittedName>
</protein>
<reference evidence="1" key="1">
    <citation type="submission" date="2019-08" db="EMBL/GenBank/DDBJ databases">
        <authorList>
            <person name="Kucharzyk K."/>
            <person name="Murdoch R.W."/>
            <person name="Higgins S."/>
            <person name="Loffler F."/>
        </authorList>
    </citation>
    <scope>NUCLEOTIDE SEQUENCE</scope>
</reference>
<evidence type="ECO:0000313" key="1">
    <source>
        <dbReference type="EMBL" id="MPM51929.1"/>
    </source>
</evidence>
<dbReference type="EMBL" id="VSSQ01013636">
    <property type="protein sequence ID" value="MPM51929.1"/>
    <property type="molecule type" value="Genomic_DNA"/>
</dbReference>
<proteinExistence type="predicted"/>
<organism evidence="1">
    <name type="scientific">bioreactor metagenome</name>
    <dbReference type="NCBI Taxonomy" id="1076179"/>
    <lineage>
        <taxon>unclassified sequences</taxon>
        <taxon>metagenomes</taxon>
        <taxon>ecological metagenomes</taxon>
    </lineage>
</organism>
<sequence>MFKGEDIQPKHLTEGELVGDVEVHALRLVDMPLAHTRRADGPGLVDLVRTLVVPEGIQREVRRNAGDQAVFLFLQEVAVHDGVDARRRARDDACAAGWRDGEEPAVSHTLPRHLFRELLPARGTIIPLVKIRARLPVAALKVGIAALIRGNIRACRNRGVVDPLKHRIDKLQVRLALPADAVLREHVMIAADPQPDRAIFEIVHLRIRHGEKVEVNDVIQRADHIARQRLQLFAAQVDLPQRETREVADHKVARLGGGDDDGLAVYADDLLTHVRNAAHVLRNLRAEIAAIDHALVVVRVCAVYRIPVEDKRRSGLDCALEDHAHELLDRNHALFDAAVGDAVAVARLPLLAPEVLQTISLHGGDVMRAHKIPAALMTSPP</sequence>